<protein>
    <submittedName>
        <fullName evidence="7">Uncharacterized protein</fullName>
    </submittedName>
</protein>
<evidence type="ECO:0000256" key="4">
    <source>
        <dbReference type="PIRSR" id="PIRSR005739-1"/>
    </source>
</evidence>
<dbReference type="Gene3D" id="3.40.50.150">
    <property type="entry name" value="Vaccinia Virus protein VP39"/>
    <property type="match status" value="1"/>
</dbReference>
<dbReference type="InterPro" id="IPR012967">
    <property type="entry name" value="COMT_dimerisation"/>
</dbReference>
<dbReference type="Pfam" id="PF08100">
    <property type="entry name" value="Dimerisation"/>
    <property type="match status" value="1"/>
</dbReference>
<dbReference type="SUPFAM" id="SSF53335">
    <property type="entry name" value="S-adenosyl-L-methionine-dependent methyltransferases"/>
    <property type="match status" value="1"/>
</dbReference>
<evidence type="ECO:0000313" key="7">
    <source>
        <dbReference type="EMBL" id="KAJ1693297.1"/>
    </source>
</evidence>
<dbReference type="InterPro" id="IPR001077">
    <property type="entry name" value="COMT_C"/>
</dbReference>
<dbReference type="SUPFAM" id="SSF46785">
    <property type="entry name" value="Winged helix' DNA-binding domain"/>
    <property type="match status" value="1"/>
</dbReference>
<dbReference type="GO" id="GO:0032259">
    <property type="term" value="P:methylation"/>
    <property type="evidence" value="ECO:0007669"/>
    <property type="project" value="UniProtKB-KW"/>
</dbReference>
<proteinExistence type="predicted"/>
<dbReference type="InterPro" id="IPR016461">
    <property type="entry name" value="COMT-like"/>
</dbReference>
<evidence type="ECO:0000256" key="3">
    <source>
        <dbReference type="ARBA" id="ARBA00022691"/>
    </source>
</evidence>
<dbReference type="Gene3D" id="1.10.10.10">
    <property type="entry name" value="Winged helix-like DNA-binding domain superfamily/Winged helix DNA-binding domain"/>
    <property type="match status" value="1"/>
</dbReference>
<reference evidence="7" key="1">
    <citation type="journal article" date="2022" name="Cell">
        <title>Repeat-based holocentromeres influence genome architecture and karyotype evolution.</title>
        <authorList>
            <person name="Hofstatter P.G."/>
            <person name="Thangavel G."/>
            <person name="Lux T."/>
            <person name="Neumann P."/>
            <person name="Vondrak T."/>
            <person name="Novak P."/>
            <person name="Zhang M."/>
            <person name="Costa L."/>
            <person name="Castellani M."/>
            <person name="Scott A."/>
            <person name="Toegelov H."/>
            <person name="Fuchs J."/>
            <person name="Mata-Sucre Y."/>
            <person name="Dias Y."/>
            <person name="Vanzela A.L.L."/>
            <person name="Huettel B."/>
            <person name="Almeida C.C.S."/>
            <person name="Simkova H."/>
            <person name="Souza G."/>
            <person name="Pedrosa-Harand A."/>
            <person name="Macas J."/>
            <person name="Mayer K.F.X."/>
            <person name="Houben A."/>
            <person name="Marques A."/>
        </authorList>
    </citation>
    <scope>NUCLEOTIDE SEQUENCE</scope>
    <source>
        <strain evidence="7">RhyBre1mFocal</strain>
    </source>
</reference>
<dbReference type="PROSITE" id="PS51683">
    <property type="entry name" value="SAM_OMT_II"/>
    <property type="match status" value="1"/>
</dbReference>
<evidence type="ECO:0000259" key="5">
    <source>
        <dbReference type="Pfam" id="PF00891"/>
    </source>
</evidence>
<dbReference type="Proteomes" id="UP001151287">
    <property type="component" value="Unassembled WGS sequence"/>
</dbReference>
<gene>
    <name evidence="7" type="ORF">LUZ63_009995</name>
</gene>
<feature type="domain" description="O-methyltransferase dimerisation" evidence="6">
    <location>
        <begin position="28"/>
        <end position="126"/>
    </location>
</feature>
<keyword evidence="8" id="KW-1185">Reference proteome</keyword>
<dbReference type="PANTHER" id="PTHR11746">
    <property type="entry name" value="O-METHYLTRANSFERASE"/>
    <property type="match status" value="1"/>
</dbReference>
<dbReference type="InterPro" id="IPR036388">
    <property type="entry name" value="WH-like_DNA-bd_sf"/>
</dbReference>
<evidence type="ECO:0000256" key="1">
    <source>
        <dbReference type="ARBA" id="ARBA00022603"/>
    </source>
</evidence>
<dbReference type="GO" id="GO:0046983">
    <property type="term" value="F:protein dimerization activity"/>
    <property type="evidence" value="ECO:0007669"/>
    <property type="project" value="InterPro"/>
</dbReference>
<name>A0A9Q0HP78_9POAL</name>
<dbReference type="GO" id="GO:0008171">
    <property type="term" value="F:O-methyltransferase activity"/>
    <property type="evidence" value="ECO:0007669"/>
    <property type="project" value="InterPro"/>
</dbReference>
<dbReference type="AlphaFoldDB" id="A0A9Q0HP78"/>
<evidence type="ECO:0000259" key="6">
    <source>
        <dbReference type="Pfam" id="PF08100"/>
    </source>
</evidence>
<keyword evidence="2" id="KW-0808">Transferase</keyword>
<dbReference type="PIRSF" id="PIRSF005739">
    <property type="entry name" value="O-mtase"/>
    <property type="match status" value="1"/>
</dbReference>
<keyword evidence="1" id="KW-0489">Methyltransferase</keyword>
<dbReference type="EMBL" id="JAMQYH010000003">
    <property type="protein sequence ID" value="KAJ1693297.1"/>
    <property type="molecule type" value="Genomic_DNA"/>
</dbReference>
<organism evidence="7 8">
    <name type="scientific">Rhynchospora breviuscula</name>
    <dbReference type="NCBI Taxonomy" id="2022672"/>
    <lineage>
        <taxon>Eukaryota</taxon>
        <taxon>Viridiplantae</taxon>
        <taxon>Streptophyta</taxon>
        <taxon>Embryophyta</taxon>
        <taxon>Tracheophyta</taxon>
        <taxon>Spermatophyta</taxon>
        <taxon>Magnoliopsida</taxon>
        <taxon>Liliopsida</taxon>
        <taxon>Poales</taxon>
        <taxon>Cyperaceae</taxon>
        <taxon>Cyperoideae</taxon>
        <taxon>Rhynchosporeae</taxon>
        <taxon>Rhynchospora</taxon>
    </lineage>
</organism>
<sequence>MGSLCLDTMEVPQKNYADEEEEACKYAMQLAGASVLPMTLIAAIKLGVLEILVKGSGGPFGKPVMTASDIASHLKTNNPQAAEMLDRMLRLLASYNVIKCDVEIDDDGDKVTRRYGPAPVCKWLTKNEDGVSLSALALMTYDKALMESWYYLKDTVLEGGTPFKKAYGMTAFEYNAKDPRISHLFNEGMKNHSVIFTKKLLESYQGFNDINTLVDVGGGVGVTLSMITSKYSNIKGINFDLPHVITDAPPYPRVEHVDGDMFKTIPRGDAILMKFIMHDWSDEHCQKILKNCYRALPENGKVIMLDFVLPEIPDATARGAFDSDLIMLVNNPGGKDRTEKEFRSLVESAGFSGFKATYINAYVWAIQVNK</sequence>
<feature type="active site" description="Proton acceptor" evidence="4">
    <location>
        <position position="278"/>
    </location>
</feature>
<feature type="domain" description="O-methyltransferase C-terminal" evidence="5">
    <location>
        <begin position="149"/>
        <end position="352"/>
    </location>
</feature>
<accession>A0A9Q0HP78</accession>
<dbReference type="OrthoDB" id="602569at2759"/>
<dbReference type="FunFam" id="3.40.50.150:FF:000061">
    <property type="entry name" value="Caffeic acid O-methyltransferase"/>
    <property type="match status" value="1"/>
</dbReference>
<comment type="caution">
    <text evidence="7">The sequence shown here is derived from an EMBL/GenBank/DDBJ whole genome shotgun (WGS) entry which is preliminary data.</text>
</comment>
<dbReference type="InterPro" id="IPR036390">
    <property type="entry name" value="WH_DNA-bd_sf"/>
</dbReference>
<keyword evidence="3" id="KW-0949">S-adenosyl-L-methionine</keyword>
<evidence type="ECO:0000256" key="2">
    <source>
        <dbReference type="ARBA" id="ARBA00022679"/>
    </source>
</evidence>
<dbReference type="Pfam" id="PF00891">
    <property type="entry name" value="Methyltransf_2"/>
    <property type="match status" value="1"/>
</dbReference>
<evidence type="ECO:0000313" key="8">
    <source>
        <dbReference type="Proteomes" id="UP001151287"/>
    </source>
</evidence>
<dbReference type="InterPro" id="IPR029063">
    <property type="entry name" value="SAM-dependent_MTases_sf"/>
</dbReference>
<dbReference type="FunFam" id="1.10.10.10:FF:000357">
    <property type="entry name" value="Caffeic acid 3-O-methyltransferase"/>
    <property type="match status" value="1"/>
</dbReference>